<keyword evidence="4" id="KW-0812">Transmembrane</keyword>
<feature type="transmembrane region" description="Helical" evidence="4">
    <location>
        <begin position="342"/>
        <end position="363"/>
    </location>
</feature>
<dbReference type="InterPro" id="IPR042002">
    <property type="entry name" value="Sortase_C"/>
</dbReference>
<dbReference type="SUPFAM" id="SSF63817">
    <property type="entry name" value="Sortase"/>
    <property type="match status" value="1"/>
</dbReference>
<dbReference type="InterPro" id="IPR005754">
    <property type="entry name" value="Sortase"/>
</dbReference>
<dbReference type="EMBL" id="CP129675">
    <property type="protein sequence ID" value="XDS46052.1"/>
    <property type="molecule type" value="Genomic_DNA"/>
</dbReference>
<evidence type="ECO:0000256" key="4">
    <source>
        <dbReference type="SAM" id="Phobius"/>
    </source>
</evidence>
<feature type="active site" description="Acyl-thioester intermediate" evidence="2">
    <location>
        <position position="309"/>
    </location>
</feature>
<sequence>MSDGNREDDAREYGDREDDTREDDARENDDAKGMRSDSWDEESDLRSFLNESIERSREIGRTQTKLRRKASFYRFFSLIAVIVGLVIVGYPMVFQTYNAYKFARLVEESNQKAAQWPYPHAEVALQEAREYNVRLYESSFHNIGEVNDPYSEQEHGSDLMDAFRDLVGNDADAPEKGKTTSELDDEYMSTLDQGDGIIGSIEIPKISVTMPIYHGTSSKTLNAGAGHLYGTGFPVNQVNSHTVITAHRGLPTALFFTRLGEMELGDEMYVTTMGKTFGYLVDRIEVIEPTDISKIATVAGEERLTLMTCTPYGVNTHRLLVSGLRGNIPQPVPSIPEARNDLLWVMVSVLLTMLSSLICYAIARRRRHAMWLMRARHATWQLWW</sequence>
<evidence type="ECO:0000256" key="2">
    <source>
        <dbReference type="PIRSR" id="PIRSR605754-1"/>
    </source>
</evidence>
<dbReference type="Pfam" id="PF04203">
    <property type="entry name" value="Sortase"/>
    <property type="match status" value="1"/>
</dbReference>
<evidence type="ECO:0000256" key="3">
    <source>
        <dbReference type="SAM" id="MobiDB-lite"/>
    </source>
</evidence>
<dbReference type="InterPro" id="IPR023365">
    <property type="entry name" value="Sortase_dom-sf"/>
</dbReference>
<dbReference type="KEGG" id="bfk:QN062_08355"/>
<keyword evidence="4" id="KW-1133">Transmembrane helix</keyword>
<name>A0AB39UAP0_9BIFI</name>
<feature type="compositionally biased region" description="Basic and acidic residues" evidence="3">
    <location>
        <begin position="28"/>
        <end position="38"/>
    </location>
</feature>
<dbReference type="GO" id="GO:0016787">
    <property type="term" value="F:hydrolase activity"/>
    <property type="evidence" value="ECO:0007669"/>
    <property type="project" value="UniProtKB-KW"/>
</dbReference>
<dbReference type="Gene3D" id="2.40.260.10">
    <property type="entry name" value="Sortase"/>
    <property type="match status" value="1"/>
</dbReference>
<dbReference type="NCBIfam" id="TIGR01076">
    <property type="entry name" value="sortase_fam"/>
    <property type="match status" value="1"/>
</dbReference>
<evidence type="ECO:0000313" key="5">
    <source>
        <dbReference type="EMBL" id="XDS46052.1"/>
    </source>
</evidence>
<feature type="transmembrane region" description="Helical" evidence="4">
    <location>
        <begin position="71"/>
        <end position="93"/>
    </location>
</feature>
<evidence type="ECO:0000313" key="6">
    <source>
        <dbReference type="EMBL" id="XDS49166.1"/>
    </source>
</evidence>
<protein>
    <submittedName>
        <fullName evidence="5">Class C sortase</fullName>
    </submittedName>
</protein>
<keyword evidence="1" id="KW-0378">Hydrolase</keyword>
<feature type="region of interest" description="Disordered" evidence="3">
    <location>
        <begin position="1"/>
        <end position="39"/>
    </location>
</feature>
<evidence type="ECO:0000256" key="1">
    <source>
        <dbReference type="ARBA" id="ARBA00022801"/>
    </source>
</evidence>
<dbReference type="AlphaFoldDB" id="A0AB39UAP0"/>
<evidence type="ECO:0000313" key="7">
    <source>
        <dbReference type="EMBL" id="XDS50391.1"/>
    </source>
</evidence>
<organism evidence="5">
    <name type="scientific">Bifidobacterium fermentum</name>
    <dbReference type="NCBI Taxonomy" id="3059035"/>
    <lineage>
        <taxon>Bacteria</taxon>
        <taxon>Bacillati</taxon>
        <taxon>Actinomycetota</taxon>
        <taxon>Actinomycetes</taxon>
        <taxon>Bifidobacteriales</taxon>
        <taxon>Bifidobacteriaceae</taxon>
        <taxon>Bifidobacterium</taxon>
    </lineage>
</organism>
<proteinExistence type="predicted"/>
<gene>
    <name evidence="7" type="ORF">QN062_08355</name>
    <name evidence="6" type="ORF">QN216_02550</name>
    <name evidence="5" type="ORF">QN217_07895</name>
</gene>
<accession>A0AB39UAP0</accession>
<dbReference type="EMBL" id="CP129683">
    <property type="protein sequence ID" value="XDS50391.1"/>
    <property type="molecule type" value="Genomic_DNA"/>
</dbReference>
<dbReference type="CDD" id="cd05827">
    <property type="entry name" value="Sortase_C"/>
    <property type="match status" value="1"/>
</dbReference>
<feature type="compositionally biased region" description="Basic and acidic residues" evidence="3">
    <location>
        <begin position="1"/>
        <end position="14"/>
    </location>
</feature>
<dbReference type="NCBIfam" id="NF033745">
    <property type="entry name" value="class_C_sortase"/>
    <property type="match status" value="1"/>
</dbReference>
<dbReference type="RefSeq" id="WP_369341355.1">
    <property type="nucleotide sequence ID" value="NZ_CP129675.1"/>
</dbReference>
<feature type="compositionally biased region" description="Acidic residues" evidence="3">
    <location>
        <begin position="15"/>
        <end position="27"/>
    </location>
</feature>
<feature type="active site" description="Proton donor/acceptor" evidence="2">
    <location>
        <position position="247"/>
    </location>
</feature>
<reference evidence="5" key="1">
    <citation type="submission" date="2023-07" db="EMBL/GenBank/DDBJ databases">
        <title>Bifidobacterium aquikefiriaerophilum sp. nov. and Bifidobacterium eccum sp. nov., isolated from water kefir.</title>
        <authorList>
            <person name="Breselge S."/>
            <person name="Bellassi P."/>
            <person name="Barcenilla C."/>
            <person name="Alvarez-Ordonez A."/>
            <person name="Morelli L."/>
            <person name="Cotter P.D."/>
        </authorList>
    </citation>
    <scope>NUCLEOTIDE SEQUENCE</scope>
    <source>
        <strain evidence="7">WK012_4_13</strain>
        <strain evidence="6">WK013_4_14</strain>
        <strain evidence="5">WK048_4_13</strain>
    </source>
</reference>
<keyword evidence="4" id="KW-0472">Membrane</keyword>
<dbReference type="EMBL" id="CP129682">
    <property type="protein sequence ID" value="XDS49166.1"/>
    <property type="molecule type" value="Genomic_DNA"/>
</dbReference>